<dbReference type="AlphaFoldDB" id="A0A4P1R8U5"/>
<organism evidence="5 6">
    <name type="scientific">Lupinus angustifolius</name>
    <name type="common">Narrow-leaved blue lupine</name>
    <dbReference type="NCBI Taxonomy" id="3871"/>
    <lineage>
        <taxon>Eukaryota</taxon>
        <taxon>Viridiplantae</taxon>
        <taxon>Streptophyta</taxon>
        <taxon>Embryophyta</taxon>
        <taxon>Tracheophyta</taxon>
        <taxon>Spermatophyta</taxon>
        <taxon>Magnoliopsida</taxon>
        <taxon>eudicotyledons</taxon>
        <taxon>Gunneridae</taxon>
        <taxon>Pentapetalae</taxon>
        <taxon>rosids</taxon>
        <taxon>fabids</taxon>
        <taxon>Fabales</taxon>
        <taxon>Fabaceae</taxon>
        <taxon>Papilionoideae</taxon>
        <taxon>50 kb inversion clade</taxon>
        <taxon>genistoids sensu lato</taxon>
        <taxon>core genistoids</taxon>
        <taxon>Genisteae</taxon>
        <taxon>Lupinus</taxon>
    </lineage>
</organism>
<gene>
    <name evidence="5" type="ORF">TanjilG_21204</name>
</gene>
<feature type="region of interest" description="Disordered" evidence="4">
    <location>
        <begin position="84"/>
        <end position="104"/>
    </location>
</feature>
<sequence length="163" mass="18818">MICYIHYFGIAGRATITIVNPDKRQAYNLEYGDALILPNGITSYILNPNHNQNLRVVKLALPINNPGNIYSRYKEIQRILLGNKDEHEDEEQSHRQEKSHQEEGVIVRVSKEQIQELRKHAQSLLGNGKPSEFVPFNLRSNEPIYSNKFGNFYEITLDRNPQA</sequence>
<name>A0A4P1R8U5_LUPAN</name>
<feature type="compositionally biased region" description="Basic and acidic residues" evidence="4">
    <location>
        <begin position="92"/>
        <end position="104"/>
    </location>
</feature>
<keyword evidence="6" id="KW-1185">Reference proteome</keyword>
<dbReference type="SUPFAM" id="SSF51182">
    <property type="entry name" value="RmlC-like cupins"/>
    <property type="match status" value="1"/>
</dbReference>
<dbReference type="GO" id="GO:0045735">
    <property type="term" value="F:nutrient reservoir activity"/>
    <property type="evidence" value="ECO:0007669"/>
    <property type="project" value="UniProtKB-KW"/>
</dbReference>
<dbReference type="EMBL" id="CM007369">
    <property type="protein sequence ID" value="OIW05219.1"/>
    <property type="molecule type" value="Genomic_DNA"/>
</dbReference>
<evidence type="ECO:0000256" key="2">
    <source>
        <dbReference type="ARBA" id="ARBA00023129"/>
    </source>
</evidence>
<dbReference type="InterPro" id="IPR014710">
    <property type="entry name" value="RmlC-like_jellyroll"/>
</dbReference>
<dbReference type="InterPro" id="IPR050253">
    <property type="entry name" value="Seed_Storage-Functional"/>
</dbReference>
<dbReference type="Gene3D" id="2.60.120.1450">
    <property type="match status" value="1"/>
</dbReference>
<evidence type="ECO:0000256" key="1">
    <source>
        <dbReference type="ARBA" id="ARBA00022761"/>
    </source>
</evidence>
<evidence type="ECO:0000256" key="4">
    <source>
        <dbReference type="SAM" id="MobiDB-lite"/>
    </source>
</evidence>
<evidence type="ECO:0000313" key="6">
    <source>
        <dbReference type="Proteomes" id="UP000188354"/>
    </source>
</evidence>
<evidence type="ECO:0008006" key="7">
    <source>
        <dbReference type="Google" id="ProtNLM"/>
    </source>
</evidence>
<dbReference type="Gene3D" id="2.60.120.10">
    <property type="entry name" value="Jelly Rolls"/>
    <property type="match status" value="2"/>
</dbReference>
<protein>
    <recommendedName>
        <fullName evidence="7">Cupin type-1 domain-containing protein</fullName>
    </recommendedName>
</protein>
<keyword evidence="3" id="KW-0325">Glycoprotein</keyword>
<dbReference type="InterPro" id="IPR011051">
    <property type="entry name" value="RmlC_Cupin_sf"/>
</dbReference>
<accession>A0A4P1R8U5</accession>
<reference evidence="5 6" key="1">
    <citation type="journal article" date="2017" name="Plant Biotechnol. J.">
        <title>A comprehensive draft genome sequence for lupin (Lupinus angustifolius), an emerging health food: insights into plant-microbe interactions and legume evolution.</title>
        <authorList>
            <person name="Hane J.K."/>
            <person name="Ming Y."/>
            <person name="Kamphuis L.G."/>
            <person name="Nelson M.N."/>
            <person name="Garg G."/>
            <person name="Atkins C.A."/>
            <person name="Bayer P.E."/>
            <person name="Bravo A."/>
            <person name="Bringans S."/>
            <person name="Cannon S."/>
            <person name="Edwards D."/>
            <person name="Foley R."/>
            <person name="Gao L.L."/>
            <person name="Harrison M.J."/>
            <person name="Huang W."/>
            <person name="Hurgobin B."/>
            <person name="Li S."/>
            <person name="Liu C.W."/>
            <person name="McGrath A."/>
            <person name="Morahan G."/>
            <person name="Murray J."/>
            <person name="Weller J."/>
            <person name="Jian J."/>
            <person name="Singh K.B."/>
        </authorList>
    </citation>
    <scope>NUCLEOTIDE SEQUENCE [LARGE SCALE GENOMIC DNA]</scope>
    <source>
        <strain evidence="6">cv. Tanjil</strain>
        <tissue evidence="5">Whole plant</tissue>
    </source>
</reference>
<dbReference type="Proteomes" id="UP000188354">
    <property type="component" value="Chromosome LG09"/>
</dbReference>
<dbReference type="Gramene" id="OIW05219">
    <property type="protein sequence ID" value="OIW05219"/>
    <property type="gene ID" value="TanjilG_21204"/>
</dbReference>
<keyword evidence="1" id="KW-0758">Storage protein</keyword>
<evidence type="ECO:0000313" key="5">
    <source>
        <dbReference type="EMBL" id="OIW05219.1"/>
    </source>
</evidence>
<proteinExistence type="predicted"/>
<keyword evidence="2" id="KW-0708">Seed storage protein</keyword>
<dbReference type="STRING" id="3871.A0A4P1R8U5"/>
<evidence type="ECO:0000256" key="3">
    <source>
        <dbReference type="ARBA" id="ARBA00023180"/>
    </source>
</evidence>
<dbReference type="PANTHER" id="PTHR31189">
    <property type="entry name" value="OS03G0336100 PROTEIN-RELATED"/>
    <property type="match status" value="1"/>
</dbReference>
<dbReference type="PANTHER" id="PTHR31189:SF41">
    <property type="entry name" value="VICILIN C72"/>
    <property type="match status" value="1"/>
</dbReference>